<keyword evidence="5" id="KW-1185">Reference proteome</keyword>
<dbReference type="EMBL" id="DF237341">
    <property type="protein sequence ID" value="GAQ87984.1"/>
    <property type="molecule type" value="Genomic_DNA"/>
</dbReference>
<gene>
    <name evidence="4" type="ORF">KFL_003920030</name>
</gene>
<dbReference type="PANTHER" id="PTHR36459">
    <property type="entry name" value="ORF"/>
    <property type="match status" value="1"/>
</dbReference>
<protein>
    <recommendedName>
        <fullName evidence="3">Fatty acid desaturase domain-containing protein</fullName>
    </recommendedName>
</protein>
<feature type="domain" description="Fatty acid desaturase" evidence="3">
    <location>
        <begin position="90"/>
        <end position="301"/>
    </location>
</feature>
<evidence type="ECO:0000313" key="5">
    <source>
        <dbReference type="Proteomes" id="UP000054558"/>
    </source>
</evidence>
<feature type="transmembrane region" description="Helical" evidence="2">
    <location>
        <begin position="117"/>
        <end position="137"/>
    </location>
</feature>
<dbReference type="OrthoDB" id="1470350at2759"/>
<dbReference type="InterPro" id="IPR005804">
    <property type="entry name" value="FA_desaturase_dom"/>
</dbReference>
<accession>A0A1Y1IAI7</accession>
<keyword evidence="2" id="KW-0472">Membrane</keyword>
<dbReference type="STRING" id="105231.A0A1Y1IAI7"/>
<sequence length="398" mass="45100">MEPKVLSGGGGGGEGATAPPPFINTDLTSTRQEYYFSPPAWIDAWLLRQLRDPRDTPLAYLLFNIIVLVVPAAVATFVAPPSHALGAAYLVLSNGLFLQRFLLGLHYAEHLQIFKSGLPGAVLNSLCPYFLCALFGLPPGMYRLHHIYMHHCENNLFPHDLSSTEVYQRDNFFHWLLYWLRFWVAIWVELPLYALRKRRLRLAAHTLVMLAAFAAVVRQLWLFNHVATIWVVAAPMLVASLAMMFGNWAQHLFLDPARPRSNYALTYNLVNAADNLKTFNDGYHIVHHQNSKLHWTELPLRFMQTLDKHAHEDALVFEGLGFFDVGFLAMTGQLHKLADRYVDIGQKRRSREELVAMLKERLRPIRASARHQGADEQQGGGRGAGEGRGRGSGESRRR</sequence>
<feature type="transmembrane region" description="Helical" evidence="2">
    <location>
        <begin position="227"/>
        <end position="249"/>
    </location>
</feature>
<keyword evidence="2" id="KW-1133">Transmembrane helix</keyword>
<evidence type="ECO:0000313" key="4">
    <source>
        <dbReference type="EMBL" id="GAQ87984.1"/>
    </source>
</evidence>
<feature type="transmembrane region" description="Helical" evidence="2">
    <location>
        <begin position="85"/>
        <end position="105"/>
    </location>
</feature>
<proteinExistence type="predicted"/>
<feature type="region of interest" description="Disordered" evidence="1">
    <location>
        <begin position="1"/>
        <end position="22"/>
    </location>
</feature>
<feature type="transmembrane region" description="Helical" evidence="2">
    <location>
        <begin position="172"/>
        <end position="195"/>
    </location>
</feature>
<dbReference type="PANTHER" id="PTHR36459:SF1">
    <property type="entry name" value="FATTY ACID DESATURASE DOMAIN-CONTAINING PROTEIN-RELATED"/>
    <property type="match status" value="1"/>
</dbReference>
<feature type="transmembrane region" description="Helical" evidence="2">
    <location>
        <begin position="58"/>
        <end position="79"/>
    </location>
</feature>
<dbReference type="GO" id="GO:0006629">
    <property type="term" value="P:lipid metabolic process"/>
    <property type="evidence" value="ECO:0007669"/>
    <property type="project" value="InterPro"/>
</dbReference>
<evidence type="ECO:0000256" key="1">
    <source>
        <dbReference type="SAM" id="MobiDB-lite"/>
    </source>
</evidence>
<dbReference type="Proteomes" id="UP000054558">
    <property type="component" value="Unassembled WGS sequence"/>
</dbReference>
<evidence type="ECO:0000256" key="2">
    <source>
        <dbReference type="SAM" id="Phobius"/>
    </source>
</evidence>
<feature type="transmembrane region" description="Helical" evidence="2">
    <location>
        <begin position="202"/>
        <end position="221"/>
    </location>
</feature>
<keyword evidence="2" id="KW-0812">Transmembrane</keyword>
<dbReference type="AlphaFoldDB" id="A0A1Y1IAI7"/>
<evidence type="ECO:0000259" key="3">
    <source>
        <dbReference type="Pfam" id="PF00487"/>
    </source>
</evidence>
<dbReference type="Pfam" id="PF00487">
    <property type="entry name" value="FA_desaturase"/>
    <property type="match status" value="1"/>
</dbReference>
<dbReference type="OMA" id="MTGNWGQ"/>
<reference evidence="4 5" key="1">
    <citation type="journal article" date="2014" name="Nat. Commun.">
        <title>Klebsormidium flaccidum genome reveals primary factors for plant terrestrial adaptation.</title>
        <authorList>
            <person name="Hori K."/>
            <person name="Maruyama F."/>
            <person name="Fujisawa T."/>
            <person name="Togashi T."/>
            <person name="Yamamoto N."/>
            <person name="Seo M."/>
            <person name="Sato S."/>
            <person name="Yamada T."/>
            <person name="Mori H."/>
            <person name="Tajima N."/>
            <person name="Moriyama T."/>
            <person name="Ikeuchi M."/>
            <person name="Watanabe M."/>
            <person name="Wada H."/>
            <person name="Kobayashi K."/>
            <person name="Saito M."/>
            <person name="Masuda T."/>
            <person name="Sasaki-Sekimoto Y."/>
            <person name="Mashiguchi K."/>
            <person name="Awai K."/>
            <person name="Shimojima M."/>
            <person name="Masuda S."/>
            <person name="Iwai M."/>
            <person name="Nobusawa T."/>
            <person name="Narise T."/>
            <person name="Kondo S."/>
            <person name="Saito H."/>
            <person name="Sato R."/>
            <person name="Murakawa M."/>
            <person name="Ihara Y."/>
            <person name="Oshima-Yamada Y."/>
            <person name="Ohtaka K."/>
            <person name="Satoh M."/>
            <person name="Sonobe K."/>
            <person name="Ishii M."/>
            <person name="Ohtani R."/>
            <person name="Kanamori-Sato M."/>
            <person name="Honoki R."/>
            <person name="Miyazaki D."/>
            <person name="Mochizuki H."/>
            <person name="Umetsu J."/>
            <person name="Higashi K."/>
            <person name="Shibata D."/>
            <person name="Kamiya Y."/>
            <person name="Sato N."/>
            <person name="Nakamura Y."/>
            <person name="Tabata S."/>
            <person name="Ida S."/>
            <person name="Kurokawa K."/>
            <person name="Ohta H."/>
        </authorList>
    </citation>
    <scope>NUCLEOTIDE SEQUENCE [LARGE SCALE GENOMIC DNA]</scope>
    <source>
        <strain evidence="4 5">NIES-2285</strain>
    </source>
</reference>
<name>A0A1Y1IAI7_KLENI</name>
<feature type="compositionally biased region" description="Basic and acidic residues" evidence="1">
    <location>
        <begin position="385"/>
        <end position="398"/>
    </location>
</feature>
<feature type="region of interest" description="Disordered" evidence="1">
    <location>
        <begin position="365"/>
        <end position="398"/>
    </location>
</feature>
<organism evidence="4 5">
    <name type="scientific">Klebsormidium nitens</name>
    <name type="common">Green alga</name>
    <name type="synonym">Ulothrix nitens</name>
    <dbReference type="NCBI Taxonomy" id="105231"/>
    <lineage>
        <taxon>Eukaryota</taxon>
        <taxon>Viridiplantae</taxon>
        <taxon>Streptophyta</taxon>
        <taxon>Klebsormidiophyceae</taxon>
        <taxon>Klebsormidiales</taxon>
        <taxon>Klebsormidiaceae</taxon>
        <taxon>Klebsormidium</taxon>
    </lineage>
</organism>